<feature type="region of interest" description="Disordered" evidence="1">
    <location>
        <begin position="399"/>
        <end position="441"/>
    </location>
</feature>
<protein>
    <recommendedName>
        <fullName evidence="4">Helix-turn-helix domain-containing protein</fullName>
    </recommendedName>
</protein>
<sequence length="441" mass="47451">MSTDEIEIEALDQPSFTQVGHWVAFRSDLSPTARHLYTVLAAFVNQGRRANGDTDVWPSLNLLAVTLGLSKGKSVTPYLDELIQARIVEKTTNTIGGMRSRNTYGIRFNPPPGERSTTSFVELLAPLKAIAGAAKAMNKAATETRDLIKERRALESSNRTGRPVVPDSGPRSPGSGGTYSRKGDRNKTQGELDEGSNSDERSSSSGAPAEPPAPAAEAPAAKKTKKTPEQIVQERTDATLKEARAVVRLVLAQAAADGTQVRVPYRWLEDRDHHVLEQDLASVRRSSRKPDAATCGLHSVLLERGGGCSSCYGDIKAGDLETVRAHLAEVGADARPDLAAVLGAPEPPAGGLYEQDPGAYWKKTNKAFRGGTRGRVMTQEEAAGLAELTNEEAINQVLFGESPKPAGTTSRRQQESDDLFDRAMERARQREAAMANEGTTP</sequence>
<dbReference type="Proteomes" id="UP001595858">
    <property type="component" value="Unassembled WGS sequence"/>
</dbReference>
<feature type="compositionally biased region" description="Basic and acidic residues" evidence="1">
    <location>
        <begin position="412"/>
        <end position="431"/>
    </location>
</feature>
<accession>A0ABV9SSP5</accession>
<gene>
    <name evidence="2" type="ORF">ACFPCZ_22195</name>
</gene>
<feature type="region of interest" description="Disordered" evidence="1">
    <location>
        <begin position="150"/>
        <end position="231"/>
    </location>
</feature>
<name>A0ABV9SSP5_9ACTN</name>
<evidence type="ECO:0000313" key="2">
    <source>
        <dbReference type="EMBL" id="MFC4869355.1"/>
    </source>
</evidence>
<evidence type="ECO:0000313" key="3">
    <source>
        <dbReference type="Proteomes" id="UP001595858"/>
    </source>
</evidence>
<proteinExistence type="predicted"/>
<organism evidence="2 3">
    <name type="scientific">Streptomonospora arabica</name>
    <dbReference type="NCBI Taxonomy" id="412417"/>
    <lineage>
        <taxon>Bacteria</taxon>
        <taxon>Bacillati</taxon>
        <taxon>Actinomycetota</taxon>
        <taxon>Actinomycetes</taxon>
        <taxon>Streptosporangiales</taxon>
        <taxon>Nocardiopsidaceae</taxon>
        <taxon>Streptomonospora</taxon>
    </lineage>
</organism>
<reference evidence="3" key="1">
    <citation type="journal article" date="2019" name="Int. J. Syst. Evol. Microbiol.">
        <title>The Global Catalogue of Microorganisms (GCM) 10K type strain sequencing project: providing services to taxonomists for standard genome sequencing and annotation.</title>
        <authorList>
            <consortium name="The Broad Institute Genomics Platform"/>
            <consortium name="The Broad Institute Genome Sequencing Center for Infectious Disease"/>
            <person name="Wu L."/>
            <person name="Ma J."/>
        </authorList>
    </citation>
    <scope>NUCLEOTIDE SEQUENCE [LARGE SCALE GENOMIC DNA]</scope>
    <source>
        <strain evidence="3">CGMCC 4.7304</strain>
    </source>
</reference>
<feature type="compositionally biased region" description="Basic and acidic residues" evidence="1">
    <location>
        <begin position="181"/>
        <end position="190"/>
    </location>
</feature>
<comment type="caution">
    <text evidence="2">The sequence shown here is derived from an EMBL/GenBank/DDBJ whole genome shotgun (WGS) entry which is preliminary data.</text>
</comment>
<evidence type="ECO:0000256" key="1">
    <source>
        <dbReference type="SAM" id="MobiDB-lite"/>
    </source>
</evidence>
<keyword evidence="3" id="KW-1185">Reference proteome</keyword>
<feature type="compositionally biased region" description="Low complexity" evidence="1">
    <location>
        <begin position="162"/>
        <end position="173"/>
    </location>
</feature>
<evidence type="ECO:0008006" key="4">
    <source>
        <dbReference type="Google" id="ProtNLM"/>
    </source>
</evidence>
<dbReference type="EMBL" id="JBHSIY010000028">
    <property type="protein sequence ID" value="MFC4869355.1"/>
    <property type="molecule type" value="Genomic_DNA"/>
</dbReference>
<dbReference type="RefSeq" id="WP_344143031.1">
    <property type="nucleotide sequence ID" value="NZ_BAAAQI010000006.1"/>
</dbReference>